<dbReference type="STRING" id="1227454.C446_13774"/>
<evidence type="ECO:0000259" key="5">
    <source>
        <dbReference type="Pfam" id="PF13401"/>
    </source>
</evidence>
<keyword evidence="4" id="KW-0067">ATP-binding</keyword>
<dbReference type="Gene3D" id="3.40.50.300">
    <property type="entry name" value="P-loop containing nucleotide triphosphate hydrolases"/>
    <property type="match status" value="1"/>
</dbReference>
<dbReference type="GO" id="GO:0006260">
    <property type="term" value="P:DNA replication"/>
    <property type="evidence" value="ECO:0007669"/>
    <property type="project" value="UniProtKB-KW"/>
</dbReference>
<proteinExistence type="inferred from homology"/>
<gene>
    <name evidence="7" type="ORF">C446_13774</name>
</gene>
<dbReference type="InterPro" id="IPR027417">
    <property type="entry name" value="P-loop_NTPase"/>
</dbReference>
<comment type="similarity">
    <text evidence="1">Belongs to the CDC6/cdc18 family.</text>
</comment>
<dbReference type="Gene3D" id="1.10.8.60">
    <property type="match status" value="1"/>
</dbReference>
<dbReference type="OrthoDB" id="270161at2157"/>
<dbReference type="InterPro" id="IPR050311">
    <property type="entry name" value="ORC1/CDC6"/>
</dbReference>
<evidence type="ECO:0000313" key="8">
    <source>
        <dbReference type="Proteomes" id="UP000011607"/>
    </source>
</evidence>
<evidence type="ECO:0000256" key="2">
    <source>
        <dbReference type="ARBA" id="ARBA00022705"/>
    </source>
</evidence>
<accession>M0LK05</accession>
<keyword evidence="2" id="KW-0235">DNA replication</keyword>
<evidence type="ECO:0000256" key="1">
    <source>
        <dbReference type="ARBA" id="ARBA00006184"/>
    </source>
</evidence>
<keyword evidence="8" id="KW-1185">Reference proteome</keyword>
<evidence type="ECO:0000256" key="3">
    <source>
        <dbReference type="ARBA" id="ARBA00022741"/>
    </source>
</evidence>
<dbReference type="RefSeq" id="WP_006673655.1">
    <property type="nucleotide sequence ID" value="NZ_AOMA01000141.1"/>
</dbReference>
<evidence type="ECO:0000256" key="4">
    <source>
        <dbReference type="ARBA" id="ARBA00022840"/>
    </source>
</evidence>
<dbReference type="PANTHER" id="PTHR10763">
    <property type="entry name" value="CELL DIVISION CONTROL PROTEIN 6-RELATED"/>
    <property type="match status" value="1"/>
</dbReference>
<dbReference type="AlphaFoldDB" id="M0LK05"/>
<dbReference type="Proteomes" id="UP000011607">
    <property type="component" value="Unassembled WGS sequence"/>
</dbReference>
<feature type="non-terminal residue" evidence="7">
    <location>
        <position position="253"/>
    </location>
</feature>
<name>M0LK05_9EURY</name>
<keyword evidence="3" id="KW-0547">Nucleotide-binding</keyword>
<sequence>MIVNRDVLEAEFVPSEILHRHSEIEHLSAVLDPLQSGGRVDGALLYGPTGTGKTCTSQWLLERLEQQHDDIHTTHIDCWSNSSRAAVLHRLNEAVNGPERTRLTRSSPADEIVRKLKHDLEQPFVVILDEADQVEEEVVLYELYETPNVTTLLIANDDAEFFAPLADRVGSRLTTLPRLEFPAYEPDELVSILEERADHGLRPDAIGPDCLEVIARTADGDARVAIGILRNAAEKARATGADRISNEIVLEVA</sequence>
<dbReference type="EMBL" id="AOMA01000141">
    <property type="protein sequence ID" value="EMA33866.1"/>
    <property type="molecule type" value="Genomic_DNA"/>
</dbReference>
<dbReference type="Pfam" id="PF13401">
    <property type="entry name" value="AAA_22"/>
    <property type="match status" value="1"/>
</dbReference>
<evidence type="ECO:0000259" key="6">
    <source>
        <dbReference type="Pfam" id="PF22703"/>
    </source>
</evidence>
<dbReference type="InterPro" id="IPR049945">
    <property type="entry name" value="AAA_22"/>
</dbReference>
<feature type="domain" description="Cdc6 AAA+ ATPase-type lid" evidence="6">
    <location>
        <begin position="191"/>
        <end position="249"/>
    </location>
</feature>
<protein>
    <submittedName>
        <fullName evidence="7">Orc1/cdc6 family replication initiation protein</fullName>
    </submittedName>
</protein>
<evidence type="ECO:0000313" key="7">
    <source>
        <dbReference type="EMBL" id="EMA33866.1"/>
    </source>
</evidence>
<organism evidence="7 8">
    <name type="scientific">Halobiforma nitratireducens JCM 10879</name>
    <dbReference type="NCBI Taxonomy" id="1227454"/>
    <lineage>
        <taxon>Archaea</taxon>
        <taxon>Methanobacteriati</taxon>
        <taxon>Methanobacteriota</taxon>
        <taxon>Stenosarchaea group</taxon>
        <taxon>Halobacteria</taxon>
        <taxon>Halobacteriales</taxon>
        <taxon>Natrialbaceae</taxon>
        <taxon>Halobiforma</taxon>
    </lineage>
</organism>
<dbReference type="InterPro" id="IPR055237">
    <property type="entry name" value="Cdc6_lid"/>
</dbReference>
<feature type="domain" description="ORC1/DEAH AAA+ ATPase" evidence="5">
    <location>
        <begin position="44"/>
        <end position="149"/>
    </location>
</feature>
<comment type="caution">
    <text evidence="7">The sequence shown here is derived from an EMBL/GenBank/DDBJ whole genome shotgun (WGS) entry which is preliminary data.</text>
</comment>
<dbReference type="eggNOG" id="arCOG00467">
    <property type="taxonomic scope" value="Archaea"/>
</dbReference>
<dbReference type="PANTHER" id="PTHR10763:SF22">
    <property type="entry name" value="ORC1-TYPE DNA REPLICATION PROTEIN"/>
    <property type="match status" value="1"/>
</dbReference>
<dbReference type="Pfam" id="PF22703">
    <property type="entry name" value="Cdc6_lid"/>
    <property type="match status" value="1"/>
</dbReference>
<dbReference type="GO" id="GO:0016887">
    <property type="term" value="F:ATP hydrolysis activity"/>
    <property type="evidence" value="ECO:0007669"/>
    <property type="project" value="InterPro"/>
</dbReference>
<dbReference type="CDD" id="cd18139">
    <property type="entry name" value="HLD_clamp_RarA"/>
    <property type="match status" value="1"/>
</dbReference>
<reference evidence="7 8" key="1">
    <citation type="journal article" date="2014" name="PLoS Genet.">
        <title>Phylogenetically driven sequencing of extremely halophilic archaea reveals strategies for static and dynamic osmo-response.</title>
        <authorList>
            <person name="Becker E.A."/>
            <person name="Seitzer P.M."/>
            <person name="Tritt A."/>
            <person name="Larsen D."/>
            <person name="Krusor M."/>
            <person name="Yao A.I."/>
            <person name="Wu D."/>
            <person name="Madern D."/>
            <person name="Eisen J.A."/>
            <person name="Darling A.E."/>
            <person name="Facciotti M.T."/>
        </authorList>
    </citation>
    <scope>NUCLEOTIDE SEQUENCE [LARGE SCALE GENOMIC DNA]</scope>
    <source>
        <strain evidence="7 8">JCM 10879</strain>
    </source>
</reference>
<dbReference type="GO" id="GO:0005524">
    <property type="term" value="F:ATP binding"/>
    <property type="evidence" value="ECO:0007669"/>
    <property type="project" value="UniProtKB-KW"/>
</dbReference>
<dbReference type="SUPFAM" id="SSF52540">
    <property type="entry name" value="P-loop containing nucleoside triphosphate hydrolases"/>
    <property type="match status" value="1"/>
</dbReference>